<accession>A0A5B0RN30</accession>
<dbReference type="AlphaFoldDB" id="A0A5B0RN30"/>
<evidence type="ECO:0000313" key="3">
    <source>
        <dbReference type="Proteomes" id="UP000325313"/>
    </source>
</evidence>
<gene>
    <name evidence="2" type="ORF">PGTUg99_027616</name>
</gene>
<feature type="compositionally biased region" description="Basic and acidic residues" evidence="1">
    <location>
        <begin position="23"/>
        <end position="32"/>
    </location>
</feature>
<dbReference type="EMBL" id="VDEP01000171">
    <property type="protein sequence ID" value="KAA1126558.1"/>
    <property type="molecule type" value="Genomic_DNA"/>
</dbReference>
<proteinExistence type="predicted"/>
<feature type="compositionally biased region" description="Acidic residues" evidence="1">
    <location>
        <begin position="1"/>
        <end position="10"/>
    </location>
</feature>
<evidence type="ECO:0000256" key="1">
    <source>
        <dbReference type="SAM" id="MobiDB-lite"/>
    </source>
</evidence>
<dbReference type="Proteomes" id="UP000325313">
    <property type="component" value="Unassembled WGS sequence"/>
</dbReference>
<reference evidence="2 3" key="1">
    <citation type="submission" date="2019-05" db="EMBL/GenBank/DDBJ databases">
        <title>Emergence of the Ug99 lineage of the wheat stem rust pathogen through somatic hybridization.</title>
        <authorList>
            <person name="Li F."/>
            <person name="Upadhyaya N.M."/>
            <person name="Sperschneider J."/>
            <person name="Matny O."/>
            <person name="Nguyen-Phuc H."/>
            <person name="Mago R."/>
            <person name="Raley C."/>
            <person name="Miller M.E."/>
            <person name="Silverstein K.A.T."/>
            <person name="Henningsen E."/>
            <person name="Hirsch C.D."/>
            <person name="Visser B."/>
            <person name="Pretorius Z.A."/>
            <person name="Steffenson B.J."/>
            <person name="Schwessinger B."/>
            <person name="Dodds P.N."/>
            <person name="Figueroa M."/>
        </authorList>
    </citation>
    <scope>NUCLEOTIDE SEQUENCE [LARGE SCALE GENOMIC DNA]</scope>
    <source>
        <strain evidence="2 3">Ug99</strain>
    </source>
</reference>
<feature type="region of interest" description="Disordered" evidence="1">
    <location>
        <begin position="1"/>
        <end position="55"/>
    </location>
</feature>
<comment type="caution">
    <text evidence="2">The sequence shown here is derived from an EMBL/GenBank/DDBJ whole genome shotgun (WGS) entry which is preliminary data.</text>
</comment>
<name>A0A5B0RN30_PUCGR</name>
<evidence type="ECO:0000313" key="2">
    <source>
        <dbReference type="EMBL" id="KAA1126558.1"/>
    </source>
</evidence>
<sequence length="55" mass="5669">MQFSEGDDGVDGSLNSSGGGGRGSEEVDEKSNSKLKGGNWSTCDQRRSSDSNQAG</sequence>
<organism evidence="2 3">
    <name type="scientific">Puccinia graminis f. sp. tritici</name>
    <dbReference type="NCBI Taxonomy" id="56615"/>
    <lineage>
        <taxon>Eukaryota</taxon>
        <taxon>Fungi</taxon>
        <taxon>Dikarya</taxon>
        <taxon>Basidiomycota</taxon>
        <taxon>Pucciniomycotina</taxon>
        <taxon>Pucciniomycetes</taxon>
        <taxon>Pucciniales</taxon>
        <taxon>Pucciniaceae</taxon>
        <taxon>Puccinia</taxon>
    </lineage>
</organism>
<protein>
    <submittedName>
        <fullName evidence="2">Uncharacterized protein</fullName>
    </submittedName>
</protein>